<organism evidence="1 2">
    <name type="scientific">Candidatus Olsenella stercoravium</name>
    <dbReference type="NCBI Taxonomy" id="2838713"/>
    <lineage>
        <taxon>Bacteria</taxon>
        <taxon>Bacillati</taxon>
        <taxon>Actinomycetota</taxon>
        <taxon>Coriobacteriia</taxon>
        <taxon>Coriobacteriales</taxon>
        <taxon>Atopobiaceae</taxon>
        <taxon>Olsenella</taxon>
    </lineage>
</organism>
<accession>A0A9D2DK30</accession>
<dbReference type="EMBL" id="DXBZ01000096">
    <property type="protein sequence ID" value="HIZ18476.1"/>
    <property type="molecule type" value="Genomic_DNA"/>
</dbReference>
<protein>
    <submittedName>
        <fullName evidence="1">Uncharacterized protein</fullName>
    </submittedName>
</protein>
<name>A0A9D2DK30_9ACTN</name>
<proteinExistence type="predicted"/>
<evidence type="ECO:0000313" key="2">
    <source>
        <dbReference type="Proteomes" id="UP000824029"/>
    </source>
</evidence>
<reference evidence="1" key="1">
    <citation type="journal article" date="2021" name="PeerJ">
        <title>Extensive microbial diversity within the chicken gut microbiome revealed by metagenomics and culture.</title>
        <authorList>
            <person name="Gilroy R."/>
            <person name="Ravi A."/>
            <person name="Getino M."/>
            <person name="Pursley I."/>
            <person name="Horton D.L."/>
            <person name="Alikhan N.F."/>
            <person name="Baker D."/>
            <person name="Gharbi K."/>
            <person name="Hall N."/>
            <person name="Watson M."/>
            <person name="Adriaenssens E.M."/>
            <person name="Foster-Nyarko E."/>
            <person name="Jarju S."/>
            <person name="Secka A."/>
            <person name="Antonio M."/>
            <person name="Oren A."/>
            <person name="Chaudhuri R.R."/>
            <person name="La Ragione R."/>
            <person name="Hildebrand F."/>
            <person name="Pallen M.J."/>
        </authorList>
    </citation>
    <scope>NUCLEOTIDE SEQUENCE</scope>
    <source>
        <strain evidence="1">ChiHecolR3B27-1887</strain>
    </source>
</reference>
<sequence>MIKRHDVDEARRGIFCPMRGTEGRCIGQACAWWVDEDEERGHCAVLDVRREDGNRE</sequence>
<dbReference type="Proteomes" id="UP000824029">
    <property type="component" value="Unassembled WGS sequence"/>
</dbReference>
<comment type="caution">
    <text evidence="1">The sequence shown here is derived from an EMBL/GenBank/DDBJ whole genome shotgun (WGS) entry which is preliminary data.</text>
</comment>
<gene>
    <name evidence="1" type="ORF">IAA22_05155</name>
</gene>
<dbReference type="AlphaFoldDB" id="A0A9D2DK30"/>
<reference evidence="1" key="2">
    <citation type="submission" date="2021-04" db="EMBL/GenBank/DDBJ databases">
        <authorList>
            <person name="Gilroy R."/>
        </authorList>
    </citation>
    <scope>NUCLEOTIDE SEQUENCE</scope>
    <source>
        <strain evidence="1">ChiHecolR3B27-1887</strain>
    </source>
</reference>
<evidence type="ECO:0000313" key="1">
    <source>
        <dbReference type="EMBL" id="HIZ18476.1"/>
    </source>
</evidence>